<dbReference type="PANTHER" id="PTHR47326">
    <property type="entry name" value="TRANSPOSABLE ELEMENT TC3 TRANSPOSASE-LIKE PROTEIN"/>
    <property type="match status" value="1"/>
</dbReference>
<dbReference type="GO" id="GO:0003676">
    <property type="term" value="F:nucleic acid binding"/>
    <property type="evidence" value="ECO:0007669"/>
    <property type="project" value="InterPro"/>
</dbReference>
<evidence type="ECO:0000313" key="2">
    <source>
        <dbReference type="Proteomes" id="UP000694867"/>
    </source>
</evidence>
<evidence type="ECO:0000259" key="1">
    <source>
        <dbReference type="Pfam" id="PF16087"/>
    </source>
</evidence>
<sequence>MEFTNAEKTDMFAAFVANGRNATAALQAYKESFPDRRAPCKSYFGRLEESLRNTGRFDHLARACPNEDLETAILALVFAKPEVSSREVAEQCHTDHSTVLSVFHKHNLRPFKTSKVQHLRLGDRTRRESFCRWLLEEHERCPAFSSKILWSDECNFSNRGFFNRKNTHYWSTEKTGNFKETNNQVRFSFNVWCGLLGSRIVGPFLYNGTLSGADYQRFLQNELVDLLDDFPLQLRREMIFMQDGAPAHNARDTMNILRNMFPGRVLATNGDIKWPARSPDLTPLDFYLWGKVKDEVYHVSNLPYETEEDLKAKVTEVIRNINPGEVRTATRSVLRRCRLCLTQLGCQFEQLL</sequence>
<dbReference type="InterPro" id="IPR032135">
    <property type="entry name" value="DUF4817"/>
</dbReference>
<dbReference type="Proteomes" id="UP000694867">
    <property type="component" value="Unplaced"/>
</dbReference>
<keyword evidence="2" id="KW-1185">Reference proteome</keyword>
<dbReference type="InterPro" id="IPR036397">
    <property type="entry name" value="RNaseH_sf"/>
</dbReference>
<dbReference type="KEGG" id="goe:100908051"/>
<dbReference type="PANTHER" id="PTHR47326:SF1">
    <property type="entry name" value="HTH PSQ-TYPE DOMAIN-CONTAINING PROTEIN"/>
    <property type="match status" value="1"/>
</dbReference>
<evidence type="ECO:0000313" key="3">
    <source>
        <dbReference type="RefSeq" id="XP_003748606.1"/>
    </source>
</evidence>
<dbReference type="GeneID" id="100908051"/>
<protein>
    <submittedName>
        <fullName evidence="3">Uncharacterized protein LOC100908051</fullName>
    </submittedName>
</protein>
<dbReference type="AlphaFoldDB" id="A0AAJ6QZ16"/>
<dbReference type="RefSeq" id="XP_003748606.1">
    <property type="nucleotide sequence ID" value="XM_003748558.1"/>
</dbReference>
<reference evidence="3" key="1">
    <citation type="submission" date="2025-08" db="UniProtKB">
        <authorList>
            <consortium name="RefSeq"/>
        </authorList>
    </citation>
    <scope>IDENTIFICATION</scope>
</reference>
<dbReference type="Pfam" id="PF16087">
    <property type="entry name" value="DUF4817"/>
    <property type="match status" value="1"/>
</dbReference>
<organism evidence="2 3">
    <name type="scientific">Galendromus occidentalis</name>
    <name type="common">western predatory mite</name>
    <dbReference type="NCBI Taxonomy" id="34638"/>
    <lineage>
        <taxon>Eukaryota</taxon>
        <taxon>Metazoa</taxon>
        <taxon>Ecdysozoa</taxon>
        <taxon>Arthropoda</taxon>
        <taxon>Chelicerata</taxon>
        <taxon>Arachnida</taxon>
        <taxon>Acari</taxon>
        <taxon>Parasitiformes</taxon>
        <taxon>Mesostigmata</taxon>
        <taxon>Gamasina</taxon>
        <taxon>Phytoseioidea</taxon>
        <taxon>Phytoseiidae</taxon>
        <taxon>Typhlodrominae</taxon>
        <taxon>Galendromus</taxon>
    </lineage>
</organism>
<dbReference type="Gene3D" id="3.30.420.10">
    <property type="entry name" value="Ribonuclease H-like superfamily/Ribonuclease H"/>
    <property type="match status" value="1"/>
</dbReference>
<feature type="domain" description="DUF4817" evidence="1">
    <location>
        <begin position="6"/>
        <end position="55"/>
    </location>
</feature>
<name>A0AAJ6QZ16_9ACAR</name>
<gene>
    <name evidence="3" type="primary">LOC100908051</name>
</gene>
<accession>A0AAJ6QZ16</accession>
<proteinExistence type="predicted"/>